<comment type="caution">
    <text evidence="6">The sequence shown here is derived from an EMBL/GenBank/DDBJ whole genome shotgun (WGS) entry which is preliminary data.</text>
</comment>
<proteinExistence type="predicted"/>
<dbReference type="InterPro" id="IPR000859">
    <property type="entry name" value="CUB_dom"/>
</dbReference>
<organism evidence="6 7">
    <name type="scientific">Paralvinella palmiformis</name>
    <dbReference type="NCBI Taxonomy" id="53620"/>
    <lineage>
        <taxon>Eukaryota</taxon>
        <taxon>Metazoa</taxon>
        <taxon>Spiralia</taxon>
        <taxon>Lophotrochozoa</taxon>
        <taxon>Annelida</taxon>
        <taxon>Polychaeta</taxon>
        <taxon>Sedentaria</taxon>
        <taxon>Canalipalpata</taxon>
        <taxon>Terebellida</taxon>
        <taxon>Terebelliformia</taxon>
        <taxon>Alvinellidae</taxon>
        <taxon>Paralvinella</taxon>
    </lineage>
</organism>
<dbReference type="PROSITE" id="PS01180">
    <property type="entry name" value="CUB"/>
    <property type="match status" value="1"/>
</dbReference>
<comment type="caution">
    <text evidence="3">Lacks conserved residue(s) required for the propagation of feature annotation.</text>
</comment>
<sequence>MKFPSHTFSYCISTNTETHKASQCFKSRGIPKVSFSCPSDSMIKITKAFHGIAVTDRNLLGKDECTPSPGMDNTNCTYCKGDCVDDSMNLVYDWSTCMGNTSCVRTVMQSFMPDCAGRDKFSDYLQAEYQCIPKSSVIDICSNLDKQWLTGGGYLMSPNYPYHYPVNQDCMCTLQTDATAKILLSFYDLLLETKKGRCRADWLMLRQGEEKHRHCGAIMTGVKNITSTSNTLQLQFHSDGNNNVTQTFQYFSRVLKGFWLFFTRCAIIELIRRKVAVHQIAFISNDLLSFTILPSAATEPATIQISCRKLTSLDDAVKEIMIDDSDDFSKLIMKDGKDGGSPMNSIPPSVGEIGMEDKPDVDVNMDKMDKMADRKMENEAVEKEPEVGRKNKVNHLESSKGQSSGCARATMTSFVLILSVSFEVFH</sequence>
<accession>A0AAD9J8M2</accession>
<evidence type="ECO:0000256" key="3">
    <source>
        <dbReference type="PROSITE-ProRule" id="PRU00059"/>
    </source>
</evidence>
<dbReference type="InterPro" id="IPR035914">
    <property type="entry name" value="Sperma_CUB_dom_sf"/>
</dbReference>
<name>A0AAD9J8M2_9ANNE</name>
<dbReference type="Pfam" id="PF00431">
    <property type="entry name" value="CUB"/>
    <property type="match status" value="1"/>
</dbReference>
<reference evidence="6" key="1">
    <citation type="journal article" date="2023" name="Mol. Biol. Evol.">
        <title>Third-Generation Sequencing Reveals the Adaptive Role of the Epigenome in Three Deep-Sea Polychaetes.</title>
        <authorList>
            <person name="Perez M."/>
            <person name="Aroh O."/>
            <person name="Sun Y."/>
            <person name="Lan Y."/>
            <person name="Juniper S.K."/>
            <person name="Young C.R."/>
            <person name="Angers B."/>
            <person name="Qian P.Y."/>
        </authorList>
    </citation>
    <scope>NUCLEOTIDE SEQUENCE</scope>
    <source>
        <strain evidence="6">P08H-3</strain>
    </source>
</reference>
<evidence type="ECO:0000256" key="1">
    <source>
        <dbReference type="ARBA" id="ARBA00022737"/>
    </source>
</evidence>
<evidence type="ECO:0000256" key="2">
    <source>
        <dbReference type="ARBA" id="ARBA00023157"/>
    </source>
</evidence>
<feature type="compositionally biased region" description="Basic and acidic residues" evidence="4">
    <location>
        <begin position="376"/>
        <end position="398"/>
    </location>
</feature>
<gene>
    <name evidence="6" type="ORF">LSH36_488g05023</name>
</gene>
<feature type="region of interest" description="Disordered" evidence="4">
    <location>
        <begin position="337"/>
        <end position="358"/>
    </location>
</feature>
<evidence type="ECO:0000313" key="7">
    <source>
        <dbReference type="Proteomes" id="UP001208570"/>
    </source>
</evidence>
<keyword evidence="2 3" id="KW-1015">Disulfide bond</keyword>
<feature type="domain" description="CUB" evidence="5">
    <location>
        <begin position="141"/>
        <end position="265"/>
    </location>
</feature>
<dbReference type="EMBL" id="JAODUP010000488">
    <property type="protein sequence ID" value="KAK2148647.1"/>
    <property type="molecule type" value="Genomic_DNA"/>
</dbReference>
<keyword evidence="7" id="KW-1185">Reference proteome</keyword>
<dbReference type="PANTHER" id="PTHR24251">
    <property type="entry name" value="OVOCHYMASE-RELATED"/>
    <property type="match status" value="1"/>
</dbReference>
<feature type="region of interest" description="Disordered" evidence="4">
    <location>
        <begin position="376"/>
        <end position="404"/>
    </location>
</feature>
<feature type="disulfide bond" evidence="3">
    <location>
        <begin position="198"/>
        <end position="215"/>
    </location>
</feature>
<dbReference type="Gene3D" id="2.60.120.740">
    <property type="match status" value="1"/>
</dbReference>
<evidence type="ECO:0000259" key="5">
    <source>
        <dbReference type="PROSITE" id="PS01180"/>
    </source>
</evidence>
<evidence type="ECO:0000256" key="4">
    <source>
        <dbReference type="SAM" id="MobiDB-lite"/>
    </source>
</evidence>
<dbReference type="PANTHER" id="PTHR24251:SF30">
    <property type="entry name" value="MEMBRANE FRIZZLED-RELATED PROTEIN"/>
    <property type="match status" value="1"/>
</dbReference>
<dbReference type="Proteomes" id="UP001208570">
    <property type="component" value="Unassembled WGS sequence"/>
</dbReference>
<dbReference type="SUPFAM" id="SSF49854">
    <property type="entry name" value="Spermadhesin, CUB domain"/>
    <property type="match status" value="1"/>
</dbReference>
<dbReference type="Gene3D" id="2.60.120.290">
    <property type="entry name" value="Spermadhesin, CUB domain"/>
    <property type="match status" value="1"/>
</dbReference>
<evidence type="ECO:0000313" key="6">
    <source>
        <dbReference type="EMBL" id="KAK2148647.1"/>
    </source>
</evidence>
<keyword evidence="1" id="KW-0677">Repeat</keyword>
<dbReference type="AlphaFoldDB" id="A0AAD9J8M2"/>
<dbReference type="CDD" id="cd00041">
    <property type="entry name" value="CUB"/>
    <property type="match status" value="1"/>
</dbReference>
<dbReference type="SMART" id="SM00042">
    <property type="entry name" value="CUB"/>
    <property type="match status" value="1"/>
</dbReference>
<dbReference type="InterPro" id="IPR043159">
    <property type="entry name" value="Lectin_gal-bd_sf"/>
</dbReference>
<protein>
    <recommendedName>
        <fullName evidence="5">CUB domain-containing protein</fullName>
    </recommendedName>
</protein>
<dbReference type="CDD" id="cd22823">
    <property type="entry name" value="Gal_Rha_Lectin"/>
    <property type="match status" value="1"/>
</dbReference>